<evidence type="ECO:0000256" key="2">
    <source>
        <dbReference type="SAM" id="SignalP"/>
    </source>
</evidence>
<dbReference type="EMBL" id="FNTH01000001">
    <property type="protein sequence ID" value="SEC50821.1"/>
    <property type="molecule type" value="Genomic_DNA"/>
</dbReference>
<reference evidence="3 4" key="1">
    <citation type="submission" date="2016-10" db="EMBL/GenBank/DDBJ databases">
        <authorList>
            <person name="de Groot N.N."/>
        </authorList>
    </citation>
    <scope>NUCLEOTIDE SEQUENCE [LARGE SCALE GENOMIC DNA]</scope>
    <source>
        <strain evidence="3 4">MT12</strain>
    </source>
</reference>
<feature type="region of interest" description="Disordered" evidence="1">
    <location>
        <begin position="28"/>
        <end position="101"/>
    </location>
</feature>
<feature type="compositionally biased region" description="Polar residues" evidence="1">
    <location>
        <begin position="88"/>
        <end position="101"/>
    </location>
</feature>
<gene>
    <name evidence="3" type="ORF">SAMN05444164_2010</name>
</gene>
<sequence length="101" mass="10569">MRVLSAVAVAVLLSAPAYAQMPNVNLMPEVKTKTQEEKDRDAINDKAYKDSLSKIPDAKGSADPWGAVRSDAPKAAAHPPAKPKTKTGSSAQPGGSAQRSQ</sequence>
<dbReference type="RefSeq" id="WP_092115351.1">
    <property type="nucleotide sequence ID" value="NZ_FNTH01000001.1"/>
</dbReference>
<evidence type="ECO:0000256" key="1">
    <source>
        <dbReference type="SAM" id="MobiDB-lite"/>
    </source>
</evidence>
<evidence type="ECO:0000313" key="3">
    <source>
        <dbReference type="EMBL" id="SEC50821.1"/>
    </source>
</evidence>
<feature type="chain" id="PRO_5011714114" evidence="2">
    <location>
        <begin position="20"/>
        <end position="101"/>
    </location>
</feature>
<feature type="signal peptide" evidence="2">
    <location>
        <begin position="1"/>
        <end position="19"/>
    </location>
</feature>
<keyword evidence="2" id="KW-0732">Signal</keyword>
<feature type="compositionally biased region" description="Basic and acidic residues" evidence="1">
    <location>
        <begin position="30"/>
        <end position="52"/>
    </location>
</feature>
<protein>
    <submittedName>
        <fullName evidence="3">Uncharacterized protein</fullName>
    </submittedName>
</protein>
<organism evidence="3 4">
    <name type="scientific">Bradyrhizobium erythrophlei</name>
    <dbReference type="NCBI Taxonomy" id="1437360"/>
    <lineage>
        <taxon>Bacteria</taxon>
        <taxon>Pseudomonadati</taxon>
        <taxon>Pseudomonadota</taxon>
        <taxon>Alphaproteobacteria</taxon>
        <taxon>Hyphomicrobiales</taxon>
        <taxon>Nitrobacteraceae</taxon>
        <taxon>Bradyrhizobium</taxon>
    </lineage>
</organism>
<dbReference type="OrthoDB" id="8130113at2"/>
<accession>A0A1H4T3Y9</accession>
<dbReference type="Proteomes" id="UP000198992">
    <property type="component" value="Unassembled WGS sequence"/>
</dbReference>
<proteinExistence type="predicted"/>
<name>A0A1H4T3Y9_9BRAD</name>
<evidence type="ECO:0000313" key="4">
    <source>
        <dbReference type="Proteomes" id="UP000198992"/>
    </source>
</evidence>
<dbReference type="AlphaFoldDB" id="A0A1H4T3Y9"/>